<name>A0ABR0IWK1_9EURO</name>
<evidence type="ECO:0000313" key="3">
    <source>
        <dbReference type="Proteomes" id="UP001345691"/>
    </source>
</evidence>
<dbReference type="Proteomes" id="UP001345691">
    <property type="component" value="Unassembled WGS sequence"/>
</dbReference>
<evidence type="ECO:0000313" key="2">
    <source>
        <dbReference type="EMBL" id="KAK5050266.1"/>
    </source>
</evidence>
<feature type="compositionally biased region" description="Polar residues" evidence="1">
    <location>
        <begin position="28"/>
        <end position="45"/>
    </location>
</feature>
<proteinExistence type="predicted"/>
<protein>
    <submittedName>
        <fullName evidence="2">Uncharacterized protein</fullName>
    </submittedName>
</protein>
<feature type="region of interest" description="Disordered" evidence="1">
    <location>
        <begin position="25"/>
        <end position="47"/>
    </location>
</feature>
<gene>
    <name evidence="2" type="ORF">LTR69_010601</name>
</gene>
<reference evidence="2 3" key="1">
    <citation type="submission" date="2023-08" db="EMBL/GenBank/DDBJ databases">
        <title>Black Yeasts Isolated from many extreme environments.</title>
        <authorList>
            <person name="Coleine C."/>
            <person name="Stajich J.E."/>
            <person name="Selbmann L."/>
        </authorList>
    </citation>
    <scope>NUCLEOTIDE SEQUENCE [LARGE SCALE GENOMIC DNA]</scope>
    <source>
        <strain evidence="2 3">CCFEE 6328</strain>
    </source>
</reference>
<keyword evidence="3" id="KW-1185">Reference proteome</keyword>
<comment type="caution">
    <text evidence="2">The sequence shown here is derived from an EMBL/GenBank/DDBJ whole genome shotgun (WGS) entry which is preliminary data.</text>
</comment>
<sequence length="187" mass="20954">MVEQFMVRFHQVTLAKELDSVNDFRPASQRSAPSDRNCPCQSSPTGAIHSTLRDEASFVNPDGSEGAVQTFDAAEDQLELRVGDEDLESDDDEVEGERLAEIDLEAAEKKIFAKNMRPKRLVYLMDAAYTNWPGAKSTETRYLSLLEVSPKQSSAEIATTGWREKNGTNSRAATDSKHVYKFVKFRD</sequence>
<evidence type="ECO:0000256" key="1">
    <source>
        <dbReference type="SAM" id="MobiDB-lite"/>
    </source>
</evidence>
<dbReference type="EMBL" id="JAVRRF010000038">
    <property type="protein sequence ID" value="KAK5050266.1"/>
    <property type="molecule type" value="Genomic_DNA"/>
</dbReference>
<organism evidence="2 3">
    <name type="scientific">Exophiala sideris</name>
    <dbReference type="NCBI Taxonomy" id="1016849"/>
    <lineage>
        <taxon>Eukaryota</taxon>
        <taxon>Fungi</taxon>
        <taxon>Dikarya</taxon>
        <taxon>Ascomycota</taxon>
        <taxon>Pezizomycotina</taxon>
        <taxon>Eurotiomycetes</taxon>
        <taxon>Chaetothyriomycetidae</taxon>
        <taxon>Chaetothyriales</taxon>
        <taxon>Herpotrichiellaceae</taxon>
        <taxon>Exophiala</taxon>
    </lineage>
</organism>
<accession>A0ABR0IWK1</accession>